<sequence length="21" mass="2496">MRSLVYLFLRDKLCGFEYKGG</sequence>
<keyword evidence="1" id="KW-0614">Plasmid</keyword>
<protein>
    <submittedName>
        <fullName evidence="1">Uncharacterized protein</fullName>
    </submittedName>
</protein>
<dbReference type="Proteomes" id="UP000254259">
    <property type="component" value="Plasmid CBM2636_mp"/>
</dbReference>
<organism evidence="1 2">
    <name type="scientific">Cupriavidus taiwanensis</name>
    <dbReference type="NCBI Taxonomy" id="164546"/>
    <lineage>
        <taxon>Bacteria</taxon>
        <taxon>Pseudomonadati</taxon>
        <taxon>Pseudomonadota</taxon>
        <taxon>Betaproteobacteria</taxon>
        <taxon>Burkholderiales</taxon>
        <taxon>Burkholderiaceae</taxon>
        <taxon>Cupriavidus</taxon>
    </lineage>
</organism>
<proteinExistence type="predicted"/>
<evidence type="ECO:0000313" key="1">
    <source>
        <dbReference type="EMBL" id="SPD66372.1"/>
    </source>
</evidence>
<gene>
    <name evidence="1" type="ORF">CBM2636_MP10001</name>
</gene>
<dbReference type="AlphaFoldDB" id="A0A9Q7UXC3"/>
<reference evidence="1 2" key="1">
    <citation type="submission" date="2018-01" db="EMBL/GenBank/DDBJ databases">
        <authorList>
            <person name="Clerissi C."/>
        </authorList>
    </citation>
    <scope>NUCLEOTIDE SEQUENCE [LARGE SCALE GENOMIC DNA]</scope>
    <source>
        <strain evidence="1">Cupriavidus taiwanensis SWF 66322</strain>
        <plasmid evidence="2">cbm2636_mp</plasmid>
    </source>
</reference>
<accession>A0A9Q7UXC3</accession>
<name>A0A9Q7UXC3_9BURK</name>
<dbReference type="EMBL" id="LT984814">
    <property type="protein sequence ID" value="SPD66372.1"/>
    <property type="molecule type" value="Genomic_DNA"/>
</dbReference>
<evidence type="ECO:0000313" key="2">
    <source>
        <dbReference type="Proteomes" id="UP000254259"/>
    </source>
</evidence>
<geneLocation type="plasmid" evidence="2">
    <name>cbm2636_mp</name>
</geneLocation>